<dbReference type="Pfam" id="PF08718">
    <property type="entry name" value="GLTP"/>
    <property type="match status" value="1"/>
</dbReference>
<name>A0A167DYL9_COLIC</name>
<evidence type="ECO:0000313" key="4">
    <source>
        <dbReference type="Proteomes" id="UP000076584"/>
    </source>
</evidence>
<evidence type="ECO:0000313" key="3">
    <source>
        <dbReference type="EMBL" id="KZL84499.1"/>
    </source>
</evidence>
<dbReference type="PANTHER" id="PTHR10219">
    <property type="entry name" value="GLYCOLIPID TRANSFER PROTEIN-RELATED"/>
    <property type="match status" value="1"/>
</dbReference>
<dbReference type="InterPro" id="IPR014830">
    <property type="entry name" value="Glycolipid_transfer_prot_dom"/>
</dbReference>
<reference evidence="3 4" key="1">
    <citation type="submission" date="2015-06" db="EMBL/GenBank/DDBJ databases">
        <title>Survival trade-offs in plant roots during colonization by closely related pathogenic and mutualistic fungi.</title>
        <authorList>
            <person name="Hacquard S."/>
            <person name="Kracher B."/>
            <person name="Hiruma K."/>
            <person name="Weinman A."/>
            <person name="Muench P."/>
            <person name="Garrido Oter R."/>
            <person name="Ver Loren van Themaat E."/>
            <person name="Dallerey J.-F."/>
            <person name="Damm U."/>
            <person name="Henrissat B."/>
            <person name="Lespinet O."/>
            <person name="Thon M."/>
            <person name="Kemen E."/>
            <person name="McHardy A.C."/>
            <person name="Schulze-Lefert P."/>
            <person name="O'Connell R.J."/>
        </authorList>
    </citation>
    <scope>NUCLEOTIDE SEQUENCE [LARGE SCALE GENOMIC DNA]</scope>
    <source>
        <strain evidence="3 4">MAFF 238704</strain>
    </source>
</reference>
<sequence length="321" mass="35560">LRQLRLSAFDLQWAVQVQPVRVRWALLQWGLWVSMACLRCERSPPRLPLRLRGFPVLDRPSISHPVVLGFCFPVLTSFGNSLPLSLTSPFSLKRFASLQLFFLLSNKRHKPPKSDTMAAQIPPGGTYLDTFKKSFVDVKPDADKENAIPTTEFLDAAESLTTIFDALGGVAFGPVKSDMGGNIKKIRERQLAAPGESATLQDLVKNELATKKHVATEGLLWLTRGLEFTCIALSQNVAKESEELSESFRNAYSTTLKPHHSFLVKPIFSAAMSACPYRKDFYAKLGSDQAKVAAELRVYLASLETIVGILKGFLASKDAKF</sequence>
<dbReference type="STRING" id="1573173.A0A167DYL9"/>
<dbReference type="FunFam" id="1.10.3520.10:FF:000001">
    <property type="entry name" value="Pleckstrin domain-containing family A member 8"/>
    <property type="match status" value="1"/>
</dbReference>
<dbReference type="GO" id="GO:1902387">
    <property type="term" value="F:ceramide 1-phosphate binding"/>
    <property type="evidence" value="ECO:0007669"/>
    <property type="project" value="TreeGrafter"/>
</dbReference>
<dbReference type="PANTHER" id="PTHR10219:SF25">
    <property type="entry name" value="PLECKSTRIN HOMOLOGY DOMAIN-CONTAINING FAMILY A MEMBER 8"/>
    <property type="match status" value="1"/>
</dbReference>
<protein>
    <submittedName>
        <fullName evidence="3">Glycolipid transfer protein</fullName>
    </submittedName>
</protein>
<dbReference type="AlphaFoldDB" id="A0A167DYL9"/>
<proteinExistence type="predicted"/>
<evidence type="ECO:0000259" key="2">
    <source>
        <dbReference type="Pfam" id="PF08718"/>
    </source>
</evidence>
<dbReference type="EMBL" id="LFIW01000859">
    <property type="protein sequence ID" value="KZL84499.1"/>
    <property type="molecule type" value="Genomic_DNA"/>
</dbReference>
<dbReference type="Proteomes" id="UP000076584">
    <property type="component" value="Unassembled WGS sequence"/>
</dbReference>
<dbReference type="InterPro" id="IPR036497">
    <property type="entry name" value="GLTP_sf"/>
</dbReference>
<dbReference type="GO" id="GO:1902388">
    <property type="term" value="F:ceramide 1-phosphate transfer activity"/>
    <property type="evidence" value="ECO:0007669"/>
    <property type="project" value="TreeGrafter"/>
</dbReference>
<keyword evidence="1" id="KW-0813">Transport</keyword>
<comment type="caution">
    <text evidence="3">The sequence shown here is derived from an EMBL/GenBank/DDBJ whole genome shotgun (WGS) entry which is preliminary data.</text>
</comment>
<accession>A0A167DYL9</accession>
<evidence type="ECO:0000256" key="1">
    <source>
        <dbReference type="ARBA" id="ARBA00022448"/>
    </source>
</evidence>
<feature type="non-terminal residue" evidence="3">
    <location>
        <position position="1"/>
    </location>
</feature>
<dbReference type="GO" id="GO:0005829">
    <property type="term" value="C:cytosol"/>
    <property type="evidence" value="ECO:0007669"/>
    <property type="project" value="TreeGrafter"/>
</dbReference>
<feature type="domain" description="Glycolipid transfer protein" evidence="2">
    <location>
        <begin position="148"/>
        <end position="286"/>
    </location>
</feature>
<dbReference type="Gene3D" id="1.10.3520.10">
    <property type="entry name" value="Glycolipid transfer protein"/>
    <property type="match status" value="1"/>
</dbReference>
<gene>
    <name evidence="3" type="ORF">CI238_05253</name>
</gene>
<dbReference type="GO" id="GO:0016020">
    <property type="term" value="C:membrane"/>
    <property type="evidence" value="ECO:0007669"/>
    <property type="project" value="TreeGrafter"/>
</dbReference>
<organism evidence="3 4">
    <name type="scientific">Colletotrichum incanum</name>
    <name type="common">Soybean anthracnose fungus</name>
    <dbReference type="NCBI Taxonomy" id="1573173"/>
    <lineage>
        <taxon>Eukaryota</taxon>
        <taxon>Fungi</taxon>
        <taxon>Dikarya</taxon>
        <taxon>Ascomycota</taxon>
        <taxon>Pezizomycotina</taxon>
        <taxon>Sordariomycetes</taxon>
        <taxon>Hypocreomycetidae</taxon>
        <taxon>Glomerellales</taxon>
        <taxon>Glomerellaceae</taxon>
        <taxon>Colletotrichum</taxon>
        <taxon>Colletotrichum spaethianum species complex</taxon>
    </lineage>
</organism>
<dbReference type="SUPFAM" id="SSF110004">
    <property type="entry name" value="Glycolipid transfer protein, GLTP"/>
    <property type="match status" value="1"/>
</dbReference>
<keyword evidence="4" id="KW-1185">Reference proteome</keyword>